<dbReference type="Proteomes" id="UP000589626">
    <property type="component" value="Unassembled WGS sequence"/>
</dbReference>
<evidence type="ECO:0000313" key="5">
    <source>
        <dbReference type="EMBL" id="MBB3041628.1"/>
    </source>
</evidence>
<dbReference type="Pfam" id="PF00004">
    <property type="entry name" value="AAA"/>
    <property type="match status" value="1"/>
</dbReference>
<name>A0A7W4Z094_9ACTN</name>
<accession>A0A7W4Z094</accession>
<dbReference type="AlphaFoldDB" id="A0A7W4Z094"/>
<dbReference type="InterPro" id="IPR003593">
    <property type="entry name" value="AAA+_ATPase"/>
</dbReference>
<sequence>MSTPMLATDAGAPPFAAFADAAIGVALDEAPAEALDDARTTLALDSASVFHTLCVNAGAEGPERELLALLVACELDPVRAARIGVLVGATRPSRITLGAAARLLGGTLACAEAAGPGSALRRAALVGGHRPGLWATTEVELAPQVLWALLGDPSPDADLPVGTRHVDRPASTPRSAEVVLVSGPDRVRRRDLAIERSGGGRFLVAPAPASDAGWAAIVREATLTGRAVVVELDDGLPEEGRRWVERATHLGWALTCVDELPVRDLPDRARSEHVASADLVTDDEWRAAVGPDVPLEHRLTAEQTELVAAVHPTVDGDVHVAVRRLLAGPLGTLARRVRPQKSWDDLVLSGAKLAQLRSIVARYQHAGRVLDDWGLSHAAGRGIVSLFTGQSGTGKTLAAEVVASELGLDMYRIDISTVVSKYIGETEQNLERLFAAASAGSSVLFFDEADSLFGKRAEVKDGRDRYANLEVSYLLQRLETYDGIVVLATNLPKNIDDAFLRRIHFVVDFPTPAGPERRAIWERHLRDGVPQGDLDLDLLARRYELTGGVIRNAVVAAAFQAADEDRPVEMRHVRAALIAEYVKLGRVVREEDFDGLQ</sequence>
<evidence type="ECO:0000256" key="3">
    <source>
        <dbReference type="ARBA" id="ARBA00022840"/>
    </source>
</evidence>
<evidence type="ECO:0000313" key="6">
    <source>
        <dbReference type="Proteomes" id="UP000589626"/>
    </source>
</evidence>
<dbReference type="SUPFAM" id="SSF52540">
    <property type="entry name" value="P-loop containing nucleoside triphosphate hydrolases"/>
    <property type="match status" value="1"/>
</dbReference>
<dbReference type="GO" id="GO:0005524">
    <property type="term" value="F:ATP binding"/>
    <property type="evidence" value="ECO:0007669"/>
    <property type="project" value="UniProtKB-KW"/>
</dbReference>
<dbReference type="CDD" id="cd19481">
    <property type="entry name" value="RecA-like_protease"/>
    <property type="match status" value="1"/>
</dbReference>
<evidence type="ECO:0000256" key="2">
    <source>
        <dbReference type="ARBA" id="ARBA00022741"/>
    </source>
</evidence>
<dbReference type="RefSeq" id="WP_183591509.1">
    <property type="nucleotide sequence ID" value="NZ_JACHWR010000001.1"/>
</dbReference>
<proteinExistence type="inferred from homology"/>
<dbReference type="InterPro" id="IPR050221">
    <property type="entry name" value="26S_Proteasome_ATPase"/>
</dbReference>
<dbReference type="SMART" id="SM00382">
    <property type="entry name" value="AAA"/>
    <property type="match status" value="1"/>
</dbReference>
<keyword evidence="3" id="KW-0067">ATP-binding</keyword>
<evidence type="ECO:0000256" key="1">
    <source>
        <dbReference type="ARBA" id="ARBA00006914"/>
    </source>
</evidence>
<organism evidence="5 6">
    <name type="scientific">Nocardioides soli</name>
    <dbReference type="NCBI Taxonomy" id="1036020"/>
    <lineage>
        <taxon>Bacteria</taxon>
        <taxon>Bacillati</taxon>
        <taxon>Actinomycetota</taxon>
        <taxon>Actinomycetes</taxon>
        <taxon>Propionibacteriales</taxon>
        <taxon>Nocardioidaceae</taxon>
        <taxon>Nocardioides</taxon>
    </lineage>
</organism>
<reference evidence="5 6" key="1">
    <citation type="submission" date="2020-08" db="EMBL/GenBank/DDBJ databases">
        <title>Sequencing the genomes of 1000 actinobacteria strains.</title>
        <authorList>
            <person name="Klenk H.-P."/>
        </authorList>
    </citation>
    <scope>NUCLEOTIDE SEQUENCE [LARGE SCALE GENOMIC DNA]</scope>
    <source>
        <strain evidence="5 6">DSM 105498</strain>
    </source>
</reference>
<keyword evidence="2" id="KW-0547">Nucleotide-binding</keyword>
<feature type="domain" description="AAA+ ATPase" evidence="4">
    <location>
        <begin position="381"/>
        <end position="509"/>
    </location>
</feature>
<comment type="similarity">
    <text evidence="1">Belongs to the AAA ATPase family.</text>
</comment>
<comment type="caution">
    <text evidence="5">The sequence shown here is derived from an EMBL/GenBank/DDBJ whole genome shotgun (WGS) entry which is preliminary data.</text>
</comment>
<gene>
    <name evidence="5" type="ORF">FHU40_001429</name>
</gene>
<dbReference type="EMBL" id="JACHWR010000001">
    <property type="protein sequence ID" value="MBB3041628.1"/>
    <property type="molecule type" value="Genomic_DNA"/>
</dbReference>
<dbReference type="InterPro" id="IPR027417">
    <property type="entry name" value="P-loop_NTPase"/>
</dbReference>
<dbReference type="Gene3D" id="3.40.50.300">
    <property type="entry name" value="P-loop containing nucleotide triphosphate hydrolases"/>
    <property type="match status" value="1"/>
</dbReference>
<dbReference type="GO" id="GO:0016887">
    <property type="term" value="F:ATP hydrolysis activity"/>
    <property type="evidence" value="ECO:0007669"/>
    <property type="project" value="InterPro"/>
</dbReference>
<keyword evidence="6" id="KW-1185">Reference proteome</keyword>
<evidence type="ECO:0000259" key="4">
    <source>
        <dbReference type="SMART" id="SM00382"/>
    </source>
</evidence>
<dbReference type="PANTHER" id="PTHR23073">
    <property type="entry name" value="26S PROTEASOME REGULATORY SUBUNIT"/>
    <property type="match status" value="1"/>
</dbReference>
<dbReference type="InterPro" id="IPR003959">
    <property type="entry name" value="ATPase_AAA_core"/>
</dbReference>
<protein>
    <submittedName>
        <fullName evidence="5">AAA+ superfamily predicted ATPase</fullName>
    </submittedName>
</protein>